<evidence type="ECO:0000256" key="2">
    <source>
        <dbReference type="ARBA" id="ARBA00047639"/>
    </source>
</evidence>
<comment type="caution">
    <text evidence="3">The sequence shown here is derived from an EMBL/GenBank/DDBJ whole genome shotgun (WGS) entry which is preliminary data.</text>
</comment>
<evidence type="ECO:0000313" key="5">
    <source>
        <dbReference type="Proteomes" id="UP000636800"/>
    </source>
</evidence>
<dbReference type="GO" id="GO:0004821">
    <property type="term" value="F:histidine-tRNA ligase activity"/>
    <property type="evidence" value="ECO:0007669"/>
    <property type="project" value="UniProtKB-EC"/>
</dbReference>
<accession>A0A835V8F8</accession>
<proteinExistence type="predicted"/>
<evidence type="ECO:0000256" key="1">
    <source>
        <dbReference type="ARBA" id="ARBA00012815"/>
    </source>
</evidence>
<dbReference type="InterPro" id="IPR004516">
    <property type="entry name" value="HisRS/HisZ"/>
</dbReference>
<dbReference type="Proteomes" id="UP000639772">
    <property type="component" value="Chromosome 3"/>
</dbReference>
<dbReference type="InterPro" id="IPR045864">
    <property type="entry name" value="aa-tRNA-synth_II/BPL/LPL"/>
</dbReference>
<sequence length="279" mass="30498">MSIAASIKISFALVCPLATNCLIPLHRTISVFFSYPASFLPRLLSSSASSSVSTTIQGSVLRFHYTCAFFMPLPSWFELIDAFQMTLNQWRLKTLRYLRPQGGCCRSRVVPLSLNRALFIRKGGERSSSDRAELIHAIVLFFWRLGITSSDVGIKVSSRKVLQAMLRRHSVPESLFAEVCVIVDKKLRKELISAGVSFEAVNGIIGVLSNKSISQLKGHLGGVTSQLKLSMLLTFIGSKKIPASPWDSSILVEGQITEAICGGGDLMYFSSDDVGCGLA</sequence>
<dbReference type="AlphaFoldDB" id="A0A835V8F8"/>
<dbReference type="GO" id="GO:0006427">
    <property type="term" value="P:histidyl-tRNA aminoacylation"/>
    <property type="evidence" value="ECO:0007669"/>
    <property type="project" value="TreeGrafter"/>
</dbReference>
<dbReference type="PANTHER" id="PTHR43707:SF1">
    <property type="entry name" value="HISTIDINE--TRNA LIGASE, MITOCHONDRIAL-RELATED"/>
    <property type="match status" value="1"/>
</dbReference>
<dbReference type="Proteomes" id="UP000636800">
    <property type="component" value="Chromosome 3"/>
</dbReference>
<dbReference type="EMBL" id="JADCNM010000003">
    <property type="protein sequence ID" value="KAG0490072.1"/>
    <property type="molecule type" value="Genomic_DNA"/>
</dbReference>
<reference evidence="5 6" key="1">
    <citation type="journal article" date="2020" name="Nat. Food">
        <title>A phased Vanilla planifolia genome enables genetic improvement of flavour and production.</title>
        <authorList>
            <person name="Hasing T."/>
            <person name="Tang H."/>
            <person name="Brym M."/>
            <person name="Khazi F."/>
            <person name="Huang T."/>
            <person name="Chambers A.H."/>
        </authorList>
    </citation>
    <scope>NUCLEOTIDE SEQUENCE [LARGE SCALE GENOMIC DNA]</scope>
    <source>
        <tissue evidence="3">Leaf</tissue>
    </source>
</reference>
<gene>
    <name evidence="4" type="ORF">HPP92_006935</name>
    <name evidence="3" type="ORF">HPP92_007174</name>
</gene>
<dbReference type="GO" id="GO:0005737">
    <property type="term" value="C:cytoplasm"/>
    <property type="evidence" value="ECO:0007669"/>
    <property type="project" value="InterPro"/>
</dbReference>
<organism evidence="3 5">
    <name type="scientific">Vanilla planifolia</name>
    <name type="common">Vanilla</name>
    <dbReference type="NCBI Taxonomy" id="51239"/>
    <lineage>
        <taxon>Eukaryota</taxon>
        <taxon>Viridiplantae</taxon>
        <taxon>Streptophyta</taxon>
        <taxon>Embryophyta</taxon>
        <taxon>Tracheophyta</taxon>
        <taxon>Spermatophyta</taxon>
        <taxon>Magnoliopsida</taxon>
        <taxon>Liliopsida</taxon>
        <taxon>Asparagales</taxon>
        <taxon>Orchidaceae</taxon>
        <taxon>Vanilloideae</taxon>
        <taxon>Vanilleae</taxon>
        <taxon>Vanilla</taxon>
    </lineage>
</organism>
<dbReference type="OrthoDB" id="1906957at2759"/>
<comment type="catalytic activity">
    <reaction evidence="2">
        <text>tRNA(His) + L-histidine + ATP = L-histidyl-tRNA(His) + AMP + diphosphate + H(+)</text>
        <dbReference type="Rhea" id="RHEA:17313"/>
        <dbReference type="Rhea" id="RHEA-COMP:9665"/>
        <dbReference type="Rhea" id="RHEA-COMP:9689"/>
        <dbReference type="ChEBI" id="CHEBI:15378"/>
        <dbReference type="ChEBI" id="CHEBI:30616"/>
        <dbReference type="ChEBI" id="CHEBI:33019"/>
        <dbReference type="ChEBI" id="CHEBI:57595"/>
        <dbReference type="ChEBI" id="CHEBI:78442"/>
        <dbReference type="ChEBI" id="CHEBI:78527"/>
        <dbReference type="ChEBI" id="CHEBI:456215"/>
        <dbReference type="EC" id="6.1.1.21"/>
    </reaction>
</comment>
<dbReference type="Gene3D" id="3.30.930.10">
    <property type="entry name" value="Bira Bifunctional Protein, Domain 2"/>
    <property type="match status" value="1"/>
</dbReference>
<evidence type="ECO:0000313" key="4">
    <source>
        <dbReference type="EMBL" id="KAG0490072.1"/>
    </source>
</evidence>
<evidence type="ECO:0000313" key="6">
    <source>
        <dbReference type="Proteomes" id="UP000639772"/>
    </source>
</evidence>
<protein>
    <recommendedName>
        <fullName evidence="1">histidine--tRNA ligase</fullName>
        <ecNumber evidence="1">6.1.1.21</ecNumber>
    </recommendedName>
</protein>
<name>A0A835V8F8_VANPL</name>
<evidence type="ECO:0000313" key="3">
    <source>
        <dbReference type="EMBL" id="KAG0488363.1"/>
    </source>
</evidence>
<dbReference type="PANTHER" id="PTHR43707">
    <property type="entry name" value="HISTIDYL-TRNA SYNTHETASE"/>
    <property type="match status" value="1"/>
</dbReference>
<dbReference type="EC" id="6.1.1.21" evidence="1"/>
<keyword evidence="5" id="KW-1185">Reference proteome</keyword>
<dbReference type="EMBL" id="JADCNL010000003">
    <property type="protein sequence ID" value="KAG0488363.1"/>
    <property type="molecule type" value="Genomic_DNA"/>
</dbReference>